<feature type="domain" description="Formyl transferase N-terminal" evidence="5">
    <location>
        <begin position="100"/>
        <end position="199"/>
    </location>
</feature>
<sequence length="285" mass="31814">MSRLRLLILCGGAPRHLHFANALCGRADVLAIVQESGAEWNREKILRVLRLKTLSSKAWRWLRDRRRYTGDREARFFFGDAPATLDRADLVRSFPTVNHPGVADLVAALSPDLIAVFGTSLIKGALLEAGRPRLVNLHGGLSPQYRGADCTFWALHNGEPEQVGCTIHYIDPGIDTGGLIAHASPEVRPGDDELTLFWRAVAHSTDVFAELLDRVAAGERFGQQQPGRGRLYQVKDRLLRHERALARRMPHGIPADIRLPARTRWFPADETRDIREVDTACAISQ</sequence>
<evidence type="ECO:0000313" key="6">
    <source>
        <dbReference type="EMBL" id="SIQ74147.1"/>
    </source>
</evidence>
<dbReference type="CDD" id="cd08653">
    <property type="entry name" value="FMT_core_like_3"/>
    <property type="match status" value="1"/>
</dbReference>
<dbReference type="Gene3D" id="3.40.50.170">
    <property type="entry name" value="Formyl transferase, N-terminal domain"/>
    <property type="match status" value="1"/>
</dbReference>
<evidence type="ECO:0000256" key="4">
    <source>
        <dbReference type="ARBA" id="ARBA00022755"/>
    </source>
</evidence>
<dbReference type="InterPro" id="IPR036477">
    <property type="entry name" value="Formyl_transf_N_sf"/>
</dbReference>
<dbReference type="GO" id="GO:0005829">
    <property type="term" value="C:cytosol"/>
    <property type="evidence" value="ECO:0007669"/>
    <property type="project" value="TreeGrafter"/>
</dbReference>
<evidence type="ECO:0000313" key="7">
    <source>
        <dbReference type="Proteomes" id="UP000186819"/>
    </source>
</evidence>
<evidence type="ECO:0000259" key="5">
    <source>
        <dbReference type="Pfam" id="PF00551"/>
    </source>
</evidence>
<organism evidence="6 7">
    <name type="scientific">Aromatoleum tolulyticum</name>
    <dbReference type="NCBI Taxonomy" id="34027"/>
    <lineage>
        <taxon>Bacteria</taxon>
        <taxon>Pseudomonadati</taxon>
        <taxon>Pseudomonadota</taxon>
        <taxon>Betaproteobacteria</taxon>
        <taxon>Rhodocyclales</taxon>
        <taxon>Rhodocyclaceae</taxon>
        <taxon>Aromatoleum</taxon>
    </lineage>
</organism>
<protein>
    <recommendedName>
        <fullName evidence="2">phosphoribosylglycinamide formyltransferase 1</fullName>
        <ecNumber evidence="2">2.1.2.2</ecNumber>
    </recommendedName>
</protein>
<evidence type="ECO:0000256" key="1">
    <source>
        <dbReference type="ARBA" id="ARBA00005054"/>
    </source>
</evidence>
<dbReference type="EMBL" id="FTMD01000006">
    <property type="protein sequence ID" value="SIQ74147.1"/>
    <property type="molecule type" value="Genomic_DNA"/>
</dbReference>
<evidence type="ECO:0000256" key="2">
    <source>
        <dbReference type="ARBA" id="ARBA00012254"/>
    </source>
</evidence>
<evidence type="ECO:0000256" key="3">
    <source>
        <dbReference type="ARBA" id="ARBA00022679"/>
    </source>
</evidence>
<dbReference type="OrthoDB" id="9802815at2"/>
<keyword evidence="3 6" id="KW-0808">Transferase</keyword>
<dbReference type="STRING" id="34027.SAMN05421829_106191"/>
<dbReference type="Pfam" id="PF00551">
    <property type="entry name" value="Formyl_trans_N"/>
    <property type="match status" value="1"/>
</dbReference>
<accession>A0A1N6V8Q0</accession>
<comment type="pathway">
    <text evidence="1">Purine metabolism; IMP biosynthesis via de novo pathway; N(2)-formyl-N(1)-(5-phospho-D-ribosyl)glycinamide from N(1)-(5-phospho-D-ribosyl)glycinamide (10-formyl THF route): step 1/1.</text>
</comment>
<proteinExistence type="predicted"/>
<dbReference type="AlphaFoldDB" id="A0A1N6V8Q0"/>
<keyword evidence="4" id="KW-0658">Purine biosynthesis</keyword>
<name>A0A1N6V8Q0_9RHOO</name>
<dbReference type="PANTHER" id="PTHR43369">
    <property type="entry name" value="PHOSPHORIBOSYLGLYCINAMIDE FORMYLTRANSFERASE"/>
    <property type="match status" value="1"/>
</dbReference>
<keyword evidence="7" id="KW-1185">Reference proteome</keyword>
<reference evidence="7" key="1">
    <citation type="submission" date="2017-01" db="EMBL/GenBank/DDBJ databases">
        <authorList>
            <person name="Varghese N."/>
            <person name="Submissions S."/>
        </authorList>
    </citation>
    <scope>NUCLEOTIDE SEQUENCE [LARGE SCALE GENOMIC DNA]</scope>
    <source>
        <strain evidence="7">ATCC 51758</strain>
    </source>
</reference>
<dbReference type="SUPFAM" id="SSF53328">
    <property type="entry name" value="Formyltransferase"/>
    <property type="match status" value="1"/>
</dbReference>
<dbReference type="Proteomes" id="UP000186819">
    <property type="component" value="Unassembled WGS sequence"/>
</dbReference>
<dbReference type="GO" id="GO:0004644">
    <property type="term" value="F:phosphoribosylglycinamide formyltransferase activity"/>
    <property type="evidence" value="ECO:0007669"/>
    <property type="project" value="UniProtKB-EC"/>
</dbReference>
<dbReference type="InterPro" id="IPR002376">
    <property type="entry name" value="Formyl_transf_N"/>
</dbReference>
<dbReference type="RefSeq" id="WP_076602189.1">
    <property type="nucleotide sequence ID" value="NZ_FTMD01000006.1"/>
</dbReference>
<dbReference type="GO" id="GO:0006189">
    <property type="term" value="P:'de novo' IMP biosynthetic process"/>
    <property type="evidence" value="ECO:0007669"/>
    <property type="project" value="TreeGrafter"/>
</dbReference>
<gene>
    <name evidence="6" type="ORF">SAMN05421829_106191</name>
</gene>
<dbReference type="EC" id="2.1.2.2" evidence="2"/>
<dbReference type="PANTHER" id="PTHR43369:SF2">
    <property type="entry name" value="PHOSPHORIBOSYLGLYCINAMIDE FORMYLTRANSFERASE"/>
    <property type="match status" value="1"/>
</dbReference>